<accession>A0A0F8ZIG7</accession>
<dbReference type="EMBL" id="LAZR01047705">
    <property type="protein sequence ID" value="KKK93597.1"/>
    <property type="molecule type" value="Genomic_DNA"/>
</dbReference>
<gene>
    <name evidence="1" type="ORF">LCGC14_2691300</name>
</gene>
<dbReference type="AlphaFoldDB" id="A0A0F8ZIG7"/>
<sequence length="64" mass="7031">LRSPLVAEHVRDREAAEDIAAGRVDVDADRLDRLGKLDLTVDWNDYSLTCSGHCSGAAFVEYVP</sequence>
<reference evidence="1" key="1">
    <citation type="journal article" date="2015" name="Nature">
        <title>Complex archaea that bridge the gap between prokaryotes and eukaryotes.</title>
        <authorList>
            <person name="Spang A."/>
            <person name="Saw J.H."/>
            <person name="Jorgensen S.L."/>
            <person name="Zaremba-Niedzwiedzka K."/>
            <person name="Martijn J."/>
            <person name="Lind A.E."/>
            <person name="van Eijk R."/>
            <person name="Schleper C."/>
            <person name="Guy L."/>
            <person name="Ettema T.J."/>
        </authorList>
    </citation>
    <scope>NUCLEOTIDE SEQUENCE</scope>
</reference>
<organism evidence="1">
    <name type="scientific">marine sediment metagenome</name>
    <dbReference type="NCBI Taxonomy" id="412755"/>
    <lineage>
        <taxon>unclassified sequences</taxon>
        <taxon>metagenomes</taxon>
        <taxon>ecological metagenomes</taxon>
    </lineage>
</organism>
<proteinExistence type="predicted"/>
<comment type="caution">
    <text evidence="1">The sequence shown here is derived from an EMBL/GenBank/DDBJ whole genome shotgun (WGS) entry which is preliminary data.</text>
</comment>
<feature type="non-terminal residue" evidence="1">
    <location>
        <position position="1"/>
    </location>
</feature>
<name>A0A0F8ZIG7_9ZZZZ</name>
<protein>
    <submittedName>
        <fullName evidence="1">Uncharacterized protein</fullName>
    </submittedName>
</protein>
<evidence type="ECO:0000313" key="1">
    <source>
        <dbReference type="EMBL" id="KKK93597.1"/>
    </source>
</evidence>